<dbReference type="Pfam" id="PF00226">
    <property type="entry name" value="DnaJ"/>
    <property type="match status" value="1"/>
</dbReference>
<evidence type="ECO:0000256" key="2">
    <source>
        <dbReference type="SAM" id="MobiDB-lite"/>
    </source>
</evidence>
<dbReference type="SMART" id="SM00271">
    <property type="entry name" value="DnaJ"/>
    <property type="match status" value="1"/>
</dbReference>
<sequence>MTSNHDIQHDSRHPTMTADIQHDSRHPTMTADIQHDSRRGTKARLKGTRNTVEQHVRWWETGNVLRIFQEGLCSWTWMGETEHTDLYRVLGATSGDSVQHIKHKYQQLALQYHPDRFRGDTPEEADAALKKFLEIDAAWRILKDQASRRQYDLKLRAQELTQDWPVDRTVGLEDMSWDEGSGSSALTLHLFPLTSAESSCFSRQRCVCTQLPLWRSLQHVGGGDEDGPRGGGGGGGGGAGRDGGLL</sequence>
<feature type="compositionally biased region" description="Basic and acidic residues" evidence="2">
    <location>
        <begin position="1"/>
        <end position="13"/>
    </location>
</feature>
<dbReference type="GO" id="GO:0001671">
    <property type="term" value="F:ATPase activator activity"/>
    <property type="evidence" value="ECO:0007669"/>
    <property type="project" value="TreeGrafter"/>
</dbReference>
<feature type="region of interest" description="Disordered" evidence="2">
    <location>
        <begin position="1"/>
        <end position="47"/>
    </location>
</feature>
<reference evidence="4 5" key="1">
    <citation type="submission" date="2019-04" db="EMBL/GenBank/DDBJ databases">
        <title>The sequence and de novo assembly of Takifugu bimaculatus genome using PacBio and Hi-C technologies.</title>
        <authorList>
            <person name="Xu P."/>
            <person name="Liu B."/>
            <person name="Zhou Z."/>
        </authorList>
    </citation>
    <scope>NUCLEOTIDE SEQUENCE [LARGE SCALE GENOMIC DNA]</scope>
    <source>
        <strain evidence="4">TB-2018</strain>
        <tissue evidence="4">Muscle</tissue>
    </source>
</reference>
<proteinExistence type="predicted"/>
<dbReference type="AlphaFoldDB" id="A0A4Z2CA41"/>
<dbReference type="Proteomes" id="UP000516260">
    <property type="component" value="Chromosome 12"/>
</dbReference>
<evidence type="ECO:0000256" key="1">
    <source>
        <dbReference type="ARBA" id="ARBA00022833"/>
    </source>
</evidence>
<feature type="compositionally biased region" description="Gly residues" evidence="2">
    <location>
        <begin position="229"/>
        <end position="246"/>
    </location>
</feature>
<evidence type="ECO:0000313" key="5">
    <source>
        <dbReference type="Proteomes" id="UP000516260"/>
    </source>
</evidence>
<dbReference type="PROSITE" id="PS50076">
    <property type="entry name" value="DNAJ_2"/>
    <property type="match status" value="1"/>
</dbReference>
<evidence type="ECO:0000313" key="4">
    <source>
        <dbReference type="EMBL" id="TNN01046.1"/>
    </source>
</evidence>
<gene>
    <name evidence="4" type="ORF">fugu_012292</name>
</gene>
<dbReference type="InterPro" id="IPR036869">
    <property type="entry name" value="J_dom_sf"/>
</dbReference>
<dbReference type="PANTHER" id="PTHR45255">
    <property type="entry name" value="DNAJ HOMOLOG SUBFAMILY C MEMBER 24"/>
    <property type="match status" value="1"/>
</dbReference>
<dbReference type="Gene3D" id="1.10.287.110">
    <property type="entry name" value="DnaJ domain"/>
    <property type="match status" value="1"/>
</dbReference>
<dbReference type="EMBL" id="SWLE01000004">
    <property type="protein sequence ID" value="TNN01046.1"/>
    <property type="molecule type" value="Genomic_DNA"/>
</dbReference>
<dbReference type="InterPro" id="IPR001623">
    <property type="entry name" value="DnaJ_domain"/>
</dbReference>
<accession>A0A4Z2CA41</accession>
<feature type="region of interest" description="Disordered" evidence="2">
    <location>
        <begin position="219"/>
        <end position="246"/>
    </location>
</feature>
<protein>
    <recommendedName>
        <fullName evidence="3">J domain-containing protein</fullName>
    </recommendedName>
</protein>
<feature type="domain" description="J" evidence="3">
    <location>
        <begin position="85"/>
        <end position="155"/>
    </location>
</feature>
<dbReference type="GO" id="GO:0008198">
    <property type="term" value="F:ferrous iron binding"/>
    <property type="evidence" value="ECO:0007669"/>
    <property type="project" value="TreeGrafter"/>
</dbReference>
<dbReference type="PRINTS" id="PR00625">
    <property type="entry name" value="JDOMAIN"/>
</dbReference>
<dbReference type="PANTHER" id="PTHR45255:SF1">
    <property type="entry name" value="DNAJ HOMOLOG SUBFAMILY C MEMBER 24"/>
    <property type="match status" value="1"/>
</dbReference>
<keyword evidence="5" id="KW-1185">Reference proteome</keyword>
<dbReference type="SUPFAM" id="SSF46565">
    <property type="entry name" value="Chaperone J-domain"/>
    <property type="match status" value="1"/>
</dbReference>
<keyword evidence="1" id="KW-0862">Zinc</keyword>
<comment type="caution">
    <text evidence="4">The sequence shown here is derived from an EMBL/GenBank/DDBJ whole genome shotgun (WGS) entry which is preliminary data.</text>
</comment>
<dbReference type="CDD" id="cd06257">
    <property type="entry name" value="DnaJ"/>
    <property type="match status" value="1"/>
</dbReference>
<name>A0A4Z2CA41_9TELE</name>
<organism evidence="4 5">
    <name type="scientific">Takifugu bimaculatus</name>
    <dbReference type="NCBI Taxonomy" id="433685"/>
    <lineage>
        <taxon>Eukaryota</taxon>
        <taxon>Metazoa</taxon>
        <taxon>Chordata</taxon>
        <taxon>Craniata</taxon>
        <taxon>Vertebrata</taxon>
        <taxon>Euteleostomi</taxon>
        <taxon>Actinopterygii</taxon>
        <taxon>Neopterygii</taxon>
        <taxon>Teleostei</taxon>
        <taxon>Neoteleostei</taxon>
        <taxon>Acanthomorphata</taxon>
        <taxon>Eupercaria</taxon>
        <taxon>Tetraodontiformes</taxon>
        <taxon>Tetradontoidea</taxon>
        <taxon>Tetraodontidae</taxon>
        <taxon>Takifugu</taxon>
    </lineage>
</organism>
<evidence type="ECO:0000259" key="3">
    <source>
        <dbReference type="PROSITE" id="PS50076"/>
    </source>
</evidence>